<name>A0AAW0BHK6_9AGAR</name>
<dbReference type="EMBL" id="JAYKXP010000111">
    <property type="protein sequence ID" value="KAK7025585.1"/>
    <property type="molecule type" value="Genomic_DNA"/>
</dbReference>
<organism evidence="2 3">
    <name type="scientific">Paramarasmius palmivorus</name>
    <dbReference type="NCBI Taxonomy" id="297713"/>
    <lineage>
        <taxon>Eukaryota</taxon>
        <taxon>Fungi</taxon>
        <taxon>Dikarya</taxon>
        <taxon>Basidiomycota</taxon>
        <taxon>Agaricomycotina</taxon>
        <taxon>Agaricomycetes</taxon>
        <taxon>Agaricomycetidae</taxon>
        <taxon>Agaricales</taxon>
        <taxon>Marasmiineae</taxon>
        <taxon>Marasmiaceae</taxon>
        <taxon>Paramarasmius</taxon>
    </lineage>
</organism>
<feature type="region of interest" description="Disordered" evidence="1">
    <location>
        <begin position="142"/>
        <end position="163"/>
    </location>
</feature>
<gene>
    <name evidence="2" type="ORF">VNI00_015878</name>
</gene>
<evidence type="ECO:0000313" key="2">
    <source>
        <dbReference type="EMBL" id="KAK7025585.1"/>
    </source>
</evidence>
<evidence type="ECO:0000313" key="3">
    <source>
        <dbReference type="Proteomes" id="UP001383192"/>
    </source>
</evidence>
<proteinExistence type="predicted"/>
<protein>
    <submittedName>
        <fullName evidence="2">Uncharacterized protein</fullName>
    </submittedName>
</protein>
<keyword evidence="3" id="KW-1185">Reference proteome</keyword>
<comment type="caution">
    <text evidence="2">The sequence shown here is derived from an EMBL/GenBank/DDBJ whole genome shotgun (WGS) entry which is preliminary data.</text>
</comment>
<dbReference type="Proteomes" id="UP001383192">
    <property type="component" value="Unassembled WGS sequence"/>
</dbReference>
<dbReference type="AlphaFoldDB" id="A0AAW0BHK6"/>
<evidence type="ECO:0000256" key="1">
    <source>
        <dbReference type="SAM" id="MobiDB-lite"/>
    </source>
</evidence>
<sequence length="163" mass="19285">MHRPYLRKRDCRRIKCSLARFTIQQRQFLDDHKPVYLHHRHGTLESAEAEYLNFFRSLMHEWITRWPSKRYQVSLLAHDPISMFYLHYLRRRIIDHYEMRITPNEIMASRLERSRASTSLSPPRPSPVIASVEEFQPLLSSNASEVAAVGSPPTVSLDLEREL</sequence>
<accession>A0AAW0BHK6</accession>
<reference evidence="2 3" key="1">
    <citation type="submission" date="2024-01" db="EMBL/GenBank/DDBJ databases">
        <title>A draft genome for a cacao thread blight-causing isolate of Paramarasmius palmivorus.</title>
        <authorList>
            <person name="Baruah I.K."/>
            <person name="Bukari Y."/>
            <person name="Amoako-Attah I."/>
            <person name="Meinhardt L.W."/>
            <person name="Bailey B.A."/>
            <person name="Cohen S.P."/>
        </authorList>
    </citation>
    <scope>NUCLEOTIDE SEQUENCE [LARGE SCALE GENOMIC DNA]</scope>
    <source>
        <strain evidence="2 3">GH-12</strain>
    </source>
</reference>